<name>A0A9N7UQP7_PLEPL</name>
<gene>
    <name evidence="2" type="ORF">PLEPLA_LOCUS24151</name>
</gene>
<feature type="compositionally biased region" description="Low complexity" evidence="1">
    <location>
        <begin position="107"/>
        <end position="125"/>
    </location>
</feature>
<comment type="caution">
    <text evidence="2">The sequence shown here is derived from an EMBL/GenBank/DDBJ whole genome shotgun (WGS) entry which is preliminary data.</text>
</comment>
<dbReference type="EMBL" id="CADEAL010001857">
    <property type="protein sequence ID" value="CAB1436110.1"/>
    <property type="molecule type" value="Genomic_DNA"/>
</dbReference>
<reference evidence="2" key="1">
    <citation type="submission" date="2020-03" db="EMBL/GenBank/DDBJ databases">
        <authorList>
            <person name="Weist P."/>
        </authorList>
    </citation>
    <scope>NUCLEOTIDE SEQUENCE</scope>
</reference>
<dbReference type="AlphaFoldDB" id="A0A9N7UQP7"/>
<organism evidence="2 3">
    <name type="scientific">Pleuronectes platessa</name>
    <name type="common">European plaice</name>
    <dbReference type="NCBI Taxonomy" id="8262"/>
    <lineage>
        <taxon>Eukaryota</taxon>
        <taxon>Metazoa</taxon>
        <taxon>Chordata</taxon>
        <taxon>Craniata</taxon>
        <taxon>Vertebrata</taxon>
        <taxon>Euteleostomi</taxon>
        <taxon>Actinopterygii</taxon>
        <taxon>Neopterygii</taxon>
        <taxon>Teleostei</taxon>
        <taxon>Neoteleostei</taxon>
        <taxon>Acanthomorphata</taxon>
        <taxon>Carangaria</taxon>
        <taxon>Pleuronectiformes</taxon>
        <taxon>Pleuronectoidei</taxon>
        <taxon>Pleuronectidae</taxon>
        <taxon>Pleuronectes</taxon>
    </lineage>
</organism>
<feature type="region of interest" description="Disordered" evidence="1">
    <location>
        <begin position="64"/>
        <end position="130"/>
    </location>
</feature>
<dbReference type="Proteomes" id="UP001153269">
    <property type="component" value="Unassembled WGS sequence"/>
</dbReference>
<evidence type="ECO:0000313" key="3">
    <source>
        <dbReference type="Proteomes" id="UP001153269"/>
    </source>
</evidence>
<proteinExistence type="predicted"/>
<keyword evidence="3" id="KW-1185">Reference proteome</keyword>
<accession>A0A9N7UQP7</accession>
<feature type="region of interest" description="Disordered" evidence="1">
    <location>
        <begin position="1"/>
        <end position="32"/>
    </location>
</feature>
<feature type="compositionally biased region" description="Gly residues" evidence="1">
    <location>
        <begin position="64"/>
        <end position="84"/>
    </location>
</feature>
<protein>
    <submittedName>
        <fullName evidence="2">Uncharacterized protein</fullName>
    </submittedName>
</protein>
<sequence length="208" mass="22410">MEELEELEELEEVEELEELEELEISSGTRPSRVVAVAQHGTTFTRELEMSVLLHATITYGGAAGAAAGAGAGAGAGAAGAGAGAGQQEQQEQEQEQEQEQQQEQEQEQQQQQQQEQEQEQEQGAAFLDMEPVYCEEEDGVGGLQALCAHPRRAGASRRAPRNAVFLSSGLIAREAQQMWLSQAELLIRRKGLQESGGGDSNVQDGEMS</sequence>
<evidence type="ECO:0000256" key="1">
    <source>
        <dbReference type="SAM" id="MobiDB-lite"/>
    </source>
</evidence>
<feature type="compositionally biased region" description="Acidic residues" evidence="1">
    <location>
        <begin position="90"/>
        <end position="106"/>
    </location>
</feature>
<feature type="compositionally biased region" description="Acidic residues" evidence="1">
    <location>
        <begin position="1"/>
        <end position="23"/>
    </location>
</feature>
<evidence type="ECO:0000313" key="2">
    <source>
        <dbReference type="EMBL" id="CAB1436110.1"/>
    </source>
</evidence>